<proteinExistence type="predicted"/>
<reference evidence="1" key="1">
    <citation type="submission" date="2020-09" db="EMBL/GenBank/DDBJ databases">
        <title>Genome-Enabled Discovery of Anthraquinone Biosynthesis in Senna tora.</title>
        <authorList>
            <person name="Kang S.-H."/>
            <person name="Pandey R.P."/>
            <person name="Lee C.-M."/>
            <person name="Sim J.-S."/>
            <person name="Jeong J.-T."/>
            <person name="Choi B.-S."/>
            <person name="Jung M."/>
            <person name="Ginzburg D."/>
            <person name="Zhao K."/>
            <person name="Won S.Y."/>
            <person name="Oh T.-J."/>
            <person name="Yu Y."/>
            <person name="Kim N.-H."/>
            <person name="Lee O.R."/>
            <person name="Lee T.-H."/>
            <person name="Bashyal P."/>
            <person name="Kim T.-S."/>
            <person name="Lee W.-H."/>
            <person name="Kawkins C."/>
            <person name="Kim C.-K."/>
            <person name="Kim J.S."/>
            <person name="Ahn B.O."/>
            <person name="Rhee S.Y."/>
            <person name="Sohng J.K."/>
        </authorList>
    </citation>
    <scope>NUCLEOTIDE SEQUENCE</scope>
    <source>
        <tissue evidence="1">Leaf</tissue>
    </source>
</reference>
<dbReference type="EMBL" id="JAAIUW010000008">
    <property type="protein sequence ID" value="KAF7818740.1"/>
    <property type="molecule type" value="Genomic_DNA"/>
</dbReference>
<evidence type="ECO:0000313" key="1">
    <source>
        <dbReference type="EMBL" id="KAF7818740.1"/>
    </source>
</evidence>
<accession>A0A834TCW4</accession>
<evidence type="ECO:0000313" key="2">
    <source>
        <dbReference type="Proteomes" id="UP000634136"/>
    </source>
</evidence>
<keyword evidence="2" id="KW-1185">Reference proteome</keyword>
<gene>
    <name evidence="1" type="ORF">G2W53_024195</name>
</gene>
<comment type="caution">
    <text evidence="1">The sequence shown here is derived from an EMBL/GenBank/DDBJ whole genome shotgun (WGS) entry which is preliminary data.</text>
</comment>
<dbReference type="Proteomes" id="UP000634136">
    <property type="component" value="Unassembled WGS sequence"/>
</dbReference>
<protein>
    <submittedName>
        <fullName evidence="1">Uncharacterized protein</fullName>
    </submittedName>
</protein>
<sequence>MCFSFSVFPPQLPFSMRFHPSLASHSVTENTRLFERTVKGSRSLSSVAYVLKGHFSSLSKVAVSQIYCVGNRYYIIWNAEKFRGFLYLPAYKIIPHLKQTLRKFDCAEATDQNEVTGSGFNSHELVSLYLLPVFSLVLANLLAGKCSLAIKGRGARVLRSNPRTQTNPTKQFHQLFR</sequence>
<dbReference type="AlphaFoldDB" id="A0A834TCW4"/>
<organism evidence="1 2">
    <name type="scientific">Senna tora</name>
    <dbReference type="NCBI Taxonomy" id="362788"/>
    <lineage>
        <taxon>Eukaryota</taxon>
        <taxon>Viridiplantae</taxon>
        <taxon>Streptophyta</taxon>
        <taxon>Embryophyta</taxon>
        <taxon>Tracheophyta</taxon>
        <taxon>Spermatophyta</taxon>
        <taxon>Magnoliopsida</taxon>
        <taxon>eudicotyledons</taxon>
        <taxon>Gunneridae</taxon>
        <taxon>Pentapetalae</taxon>
        <taxon>rosids</taxon>
        <taxon>fabids</taxon>
        <taxon>Fabales</taxon>
        <taxon>Fabaceae</taxon>
        <taxon>Caesalpinioideae</taxon>
        <taxon>Cassia clade</taxon>
        <taxon>Senna</taxon>
    </lineage>
</organism>
<name>A0A834TCW4_9FABA</name>